<dbReference type="Proteomes" id="UP000234681">
    <property type="component" value="Chromosome 7"/>
</dbReference>
<feature type="compositionally biased region" description="Polar residues" evidence="1">
    <location>
        <begin position="8"/>
        <end position="18"/>
    </location>
</feature>
<feature type="region of interest" description="Disordered" evidence="1">
    <location>
        <begin position="1"/>
        <end position="51"/>
    </location>
</feature>
<dbReference type="EMBL" id="CH474035">
    <property type="protein sequence ID" value="EDL86986.1"/>
    <property type="molecule type" value="Genomic_DNA"/>
</dbReference>
<reference evidence="2 3" key="1">
    <citation type="submission" date="2005-09" db="EMBL/GenBank/DDBJ databases">
        <authorList>
            <person name="Mural R.J."/>
            <person name="Li P.W."/>
            <person name="Adams M.D."/>
            <person name="Amanatides P.G."/>
            <person name="Baden-Tillson H."/>
            <person name="Barnstead M."/>
            <person name="Chin S.H."/>
            <person name="Dew I."/>
            <person name="Evans C.A."/>
            <person name="Ferriera S."/>
            <person name="Flanigan M."/>
            <person name="Fosler C."/>
            <person name="Glodek A."/>
            <person name="Gu Z."/>
            <person name="Holt R.A."/>
            <person name="Jennings D."/>
            <person name="Kraft C.L."/>
            <person name="Lu F."/>
            <person name="Nguyen T."/>
            <person name="Nusskern D.R."/>
            <person name="Pfannkoch C.M."/>
            <person name="Sitter C."/>
            <person name="Sutton G.G."/>
            <person name="Venter J.C."/>
            <person name="Wang Z."/>
            <person name="Woodage T."/>
            <person name="Zheng X.H."/>
            <person name="Zhong F."/>
        </authorList>
    </citation>
    <scope>NUCLEOTIDE SEQUENCE [LARGE SCALE GENOMIC DNA]</scope>
    <source>
        <strain>BN</strain>
        <strain evidence="3">Sprague-Dawley</strain>
    </source>
</reference>
<sequence length="51" mass="5439">MHPPLFSISRSGTSQKSGNWKRGTGTCIESSAGLRGKAEPGVVAHEKYSHL</sequence>
<evidence type="ECO:0000313" key="2">
    <source>
        <dbReference type="EMBL" id="EDL86986.1"/>
    </source>
</evidence>
<name>A6KCF6_RAT</name>
<evidence type="ECO:0000256" key="1">
    <source>
        <dbReference type="SAM" id="MobiDB-lite"/>
    </source>
</evidence>
<protein>
    <submittedName>
        <fullName evidence="2">RCG50584</fullName>
    </submittedName>
</protein>
<dbReference type="AlphaFoldDB" id="A6KCF6"/>
<organism evidence="2 3">
    <name type="scientific">Rattus norvegicus</name>
    <name type="common">Rat</name>
    <dbReference type="NCBI Taxonomy" id="10116"/>
    <lineage>
        <taxon>Eukaryota</taxon>
        <taxon>Metazoa</taxon>
        <taxon>Chordata</taxon>
        <taxon>Craniata</taxon>
        <taxon>Vertebrata</taxon>
        <taxon>Euteleostomi</taxon>
        <taxon>Mammalia</taxon>
        <taxon>Eutheria</taxon>
        <taxon>Euarchontoglires</taxon>
        <taxon>Glires</taxon>
        <taxon>Rodentia</taxon>
        <taxon>Myomorpha</taxon>
        <taxon>Muroidea</taxon>
        <taxon>Muridae</taxon>
        <taxon>Murinae</taxon>
        <taxon>Rattus</taxon>
    </lineage>
</organism>
<evidence type="ECO:0000313" key="3">
    <source>
        <dbReference type="Proteomes" id="UP000234681"/>
    </source>
</evidence>
<gene>
    <name evidence="2" type="ORF">rCG_50584</name>
</gene>
<accession>A6KCF6</accession>
<proteinExistence type="predicted"/>